<dbReference type="EMBL" id="KV441551">
    <property type="protein sequence ID" value="OAG07179.1"/>
    <property type="molecule type" value="Genomic_DNA"/>
</dbReference>
<keyword evidence="2" id="KW-1185">Reference proteome</keyword>
<dbReference type="InParanoid" id="A0A177CK08"/>
<dbReference type="RefSeq" id="XP_018037544.1">
    <property type="nucleotide sequence ID" value="XM_018184083.1"/>
</dbReference>
<dbReference type="GeneID" id="28767569"/>
<gene>
    <name evidence="1" type="ORF">CC84DRAFT_1242420</name>
</gene>
<reference evidence="1 2" key="1">
    <citation type="submission" date="2016-05" db="EMBL/GenBank/DDBJ databases">
        <title>Comparative analysis of secretome profiles of manganese(II)-oxidizing ascomycete fungi.</title>
        <authorList>
            <consortium name="DOE Joint Genome Institute"/>
            <person name="Zeiner C.A."/>
            <person name="Purvine S.O."/>
            <person name="Zink E.M."/>
            <person name="Wu S."/>
            <person name="Pasa-Tolic L."/>
            <person name="Chaput D.L."/>
            <person name="Haridas S."/>
            <person name="Grigoriev I.V."/>
            <person name="Santelli C.M."/>
            <person name="Hansel C.M."/>
        </authorList>
    </citation>
    <scope>NUCLEOTIDE SEQUENCE [LARGE SCALE GENOMIC DNA]</scope>
    <source>
        <strain evidence="1 2">AP3s5-JAC2a</strain>
    </source>
</reference>
<name>A0A177CK08_9PLEO</name>
<sequence length="219" mass="24726">MCTSISPAKHRLICTREPMATLHDLHCVPYATGPPVLQPELADFLSLAQPGRCGGTRFSSSSPHTPHIDPIEVARYAPVSKRRMFSCFPIKPRTKSKHRRATTQRTHTIEINANSDSGTHIWKSAAVSYDASTDENVVSRYLVTEVLKKPIYPVNEEKRRSYRTTKDVSGYTELVWCVDNSRHVQSTEFFVSSEYRPRYDVVFGRIGTNPSQIASKKAQ</sequence>
<organism evidence="1 2">
    <name type="scientific">Paraphaeosphaeria sporulosa</name>
    <dbReference type="NCBI Taxonomy" id="1460663"/>
    <lineage>
        <taxon>Eukaryota</taxon>
        <taxon>Fungi</taxon>
        <taxon>Dikarya</taxon>
        <taxon>Ascomycota</taxon>
        <taxon>Pezizomycotina</taxon>
        <taxon>Dothideomycetes</taxon>
        <taxon>Pleosporomycetidae</taxon>
        <taxon>Pleosporales</taxon>
        <taxon>Massarineae</taxon>
        <taxon>Didymosphaeriaceae</taxon>
        <taxon>Paraphaeosphaeria</taxon>
    </lineage>
</organism>
<proteinExistence type="predicted"/>
<accession>A0A177CK08</accession>
<dbReference type="AlphaFoldDB" id="A0A177CK08"/>
<protein>
    <submittedName>
        <fullName evidence="1">Uncharacterized protein</fullName>
    </submittedName>
</protein>
<evidence type="ECO:0000313" key="2">
    <source>
        <dbReference type="Proteomes" id="UP000077069"/>
    </source>
</evidence>
<dbReference type="Proteomes" id="UP000077069">
    <property type="component" value="Unassembled WGS sequence"/>
</dbReference>
<evidence type="ECO:0000313" key="1">
    <source>
        <dbReference type="EMBL" id="OAG07179.1"/>
    </source>
</evidence>
<dbReference type="OrthoDB" id="3937572at2759"/>